<sequence length="187" mass="19317">MFCQLRAMGVCTGLLLAAFASTSEANASMTVVQVYDEDSCSGAPLQLVFTPTTDCSSASAASCSLEAQDLGLFASAGCTEDPHEFAASAMGESPYVLVEIHRPDTNCDGLEGVAAYRADSGCHPTVESGTSFQVDWDGASPSFKLFDDAACSSTPIFQLNLASDSSECVDGSIKLKVVNVVAASDAL</sequence>
<dbReference type="PANTHER" id="PTHR33714">
    <property type="entry name" value="COUNTING FACTOR-ASSOCIATED PROTEIN A-RELATED"/>
    <property type="match status" value="1"/>
</dbReference>
<evidence type="ECO:0000313" key="2">
    <source>
        <dbReference type="EMBL" id="KAL3663944.1"/>
    </source>
</evidence>
<reference evidence="2 3" key="1">
    <citation type="submission" date="2024-09" db="EMBL/GenBank/DDBJ databases">
        <title>Genome sequencing and assembly of Phytophthora oleae, isolate VK10A, causative agent of rot of olive drupes.</title>
        <authorList>
            <person name="Conti Taguali S."/>
            <person name="Riolo M."/>
            <person name="La Spada F."/>
            <person name="Cacciola S.O."/>
            <person name="Dionisio G."/>
        </authorList>
    </citation>
    <scope>NUCLEOTIDE SEQUENCE [LARGE SCALE GENOMIC DNA]</scope>
    <source>
        <strain evidence="2 3">VK10A</strain>
    </source>
</reference>
<name>A0ABD3FCC1_9STRA</name>
<proteinExistence type="predicted"/>
<evidence type="ECO:0000313" key="3">
    <source>
        <dbReference type="Proteomes" id="UP001632037"/>
    </source>
</evidence>
<keyword evidence="3" id="KW-1185">Reference proteome</keyword>
<dbReference type="PANTHER" id="PTHR33714:SF3">
    <property type="entry name" value="COUNTING FACTOR-ASSOCIATED PROTEIN A-RELATED"/>
    <property type="match status" value="1"/>
</dbReference>
<comment type="caution">
    <text evidence="2">The sequence shown here is derived from an EMBL/GenBank/DDBJ whole genome shotgun (WGS) entry which is preliminary data.</text>
</comment>
<evidence type="ECO:0000256" key="1">
    <source>
        <dbReference type="SAM" id="SignalP"/>
    </source>
</evidence>
<protein>
    <submittedName>
        <fullName evidence="2">Uncharacterized protein</fullName>
    </submittedName>
</protein>
<organism evidence="2 3">
    <name type="scientific">Phytophthora oleae</name>
    <dbReference type="NCBI Taxonomy" id="2107226"/>
    <lineage>
        <taxon>Eukaryota</taxon>
        <taxon>Sar</taxon>
        <taxon>Stramenopiles</taxon>
        <taxon>Oomycota</taxon>
        <taxon>Peronosporomycetes</taxon>
        <taxon>Peronosporales</taxon>
        <taxon>Peronosporaceae</taxon>
        <taxon>Phytophthora</taxon>
    </lineage>
</organism>
<feature type="chain" id="PRO_5044795177" evidence="1">
    <location>
        <begin position="26"/>
        <end position="187"/>
    </location>
</feature>
<dbReference type="AlphaFoldDB" id="A0ABD3FCC1"/>
<gene>
    <name evidence="2" type="ORF">V7S43_010833</name>
</gene>
<feature type="signal peptide" evidence="1">
    <location>
        <begin position="1"/>
        <end position="25"/>
    </location>
</feature>
<dbReference type="EMBL" id="JBIMZQ010000025">
    <property type="protein sequence ID" value="KAL3663944.1"/>
    <property type="molecule type" value="Genomic_DNA"/>
</dbReference>
<dbReference type="Proteomes" id="UP001632037">
    <property type="component" value="Unassembled WGS sequence"/>
</dbReference>
<keyword evidence="1" id="KW-0732">Signal</keyword>
<accession>A0ABD3FCC1</accession>